<evidence type="ECO:0000259" key="13">
    <source>
        <dbReference type="Pfam" id="PF08546"/>
    </source>
</evidence>
<dbReference type="InterPro" id="IPR013328">
    <property type="entry name" value="6PGD_dom2"/>
</dbReference>
<dbReference type="Pfam" id="PF08546">
    <property type="entry name" value="ApbA_C"/>
    <property type="match status" value="1"/>
</dbReference>
<name>A0A969TTZ8_9BACI</name>
<dbReference type="EMBL" id="JAATHJ010000002">
    <property type="protein sequence ID" value="NJP36456.1"/>
    <property type="molecule type" value="Genomic_DNA"/>
</dbReference>
<comment type="similarity">
    <text evidence="3 11">Belongs to the ketopantoate reductase family.</text>
</comment>
<evidence type="ECO:0000256" key="3">
    <source>
        <dbReference type="ARBA" id="ARBA00007870"/>
    </source>
</evidence>
<dbReference type="GO" id="GO:0015940">
    <property type="term" value="P:pantothenate biosynthetic process"/>
    <property type="evidence" value="ECO:0007669"/>
    <property type="project" value="UniProtKB-KW"/>
</dbReference>
<keyword evidence="8 11" id="KW-0560">Oxidoreductase</keyword>
<accession>A0A969TTZ8</accession>
<evidence type="ECO:0000256" key="9">
    <source>
        <dbReference type="ARBA" id="ARBA00032024"/>
    </source>
</evidence>
<dbReference type="InterPro" id="IPR050838">
    <property type="entry name" value="Ketopantoate_reductase"/>
</dbReference>
<dbReference type="PANTHER" id="PTHR43765:SF2">
    <property type="entry name" value="2-DEHYDROPANTOATE 2-REDUCTASE"/>
    <property type="match status" value="1"/>
</dbReference>
<dbReference type="GO" id="GO:0050661">
    <property type="term" value="F:NADP binding"/>
    <property type="evidence" value="ECO:0007669"/>
    <property type="project" value="TreeGrafter"/>
</dbReference>
<sequence>MRIGIAGGGSLGLLCATHLMAQKHEVFLQLRNKEQINKVNSSGIRLEGDDNLYVPKAGRETTEQMDIWFCTVKQHHVNELFLKWKPHAPVLMLQNGIGHMHAVPDEVEAYPAVVTHGALRLSINEVRHTGLGNIAVPKSANKVLQKLISQSGRLQLVEDQDIQKRIYKKLVMNAVINPLTVLYEKPNGWLLLSSEAKEEARQLCLEAASIVGLEETIWEEVQELIERTAANRSSMLADFEAGRPLEIEAINGALIALAAPGRAARHQHIVHLVRKKEEER</sequence>
<organism evidence="14 15">
    <name type="scientific">Alkalicoccus luteus</name>
    <dbReference type="NCBI Taxonomy" id="1237094"/>
    <lineage>
        <taxon>Bacteria</taxon>
        <taxon>Bacillati</taxon>
        <taxon>Bacillota</taxon>
        <taxon>Bacilli</taxon>
        <taxon>Bacillales</taxon>
        <taxon>Bacillaceae</taxon>
        <taxon>Alkalicoccus</taxon>
    </lineage>
</organism>
<comment type="catalytic activity">
    <reaction evidence="10 11">
        <text>(R)-pantoate + NADP(+) = 2-dehydropantoate + NADPH + H(+)</text>
        <dbReference type="Rhea" id="RHEA:16233"/>
        <dbReference type="ChEBI" id="CHEBI:11561"/>
        <dbReference type="ChEBI" id="CHEBI:15378"/>
        <dbReference type="ChEBI" id="CHEBI:15980"/>
        <dbReference type="ChEBI" id="CHEBI:57783"/>
        <dbReference type="ChEBI" id="CHEBI:58349"/>
        <dbReference type="EC" id="1.1.1.169"/>
    </reaction>
</comment>
<dbReference type="InterPro" id="IPR013332">
    <property type="entry name" value="KPR_N"/>
</dbReference>
<dbReference type="PANTHER" id="PTHR43765">
    <property type="entry name" value="2-DEHYDROPANTOATE 2-REDUCTASE-RELATED"/>
    <property type="match status" value="1"/>
</dbReference>
<protein>
    <recommendedName>
        <fullName evidence="5 11">2-dehydropantoate 2-reductase</fullName>
        <ecNumber evidence="4 11">1.1.1.169</ecNumber>
    </recommendedName>
    <alternativeName>
        <fullName evidence="9 11">Ketopantoate reductase</fullName>
    </alternativeName>
</protein>
<keyword evidence="7 11" id="KW-0521">NADP</keyword>
<dbReference type="Gene3D" id="1.10.1040.10">
    <property type="entry name" value="N-(1-d-carboxylethyl)-l-norvaline Dehydrogenase, domain 2"/>
    <property type="match status" value="1"/>
</dbReference>
<comment type="pathway">
    <text evidence="2 11">Cofactor biosynthesis; (R)-pantothenate biosynthesis; (R)-pantoate from 3-methyl-2-oxobutanoate: step 2/2.</text>
</comment>
<keyword evidence="15" id="KW-1185">Reference proteome</keyword>
<dbReference type="GO" id="GO:0008677">
    <property type="term" value="F:2-dehydropantoate 2-reductase activity"/>
    <property type="evidence" value="ECO:0007669"/>
    <property type="project" value="UniProtKB-EC"/>
</dbReference>
<evidence type="ECO:0000313" key="14">
    <source>
        <dbReference type="EMBL" id="NJP36456.1"/>
    </source>
</evidence>
<evidence type="ECO:0000256" key="11">
    <source>
        <dbReference type="RuleBase" id="RU362068"/>
    </source>
</evidence>
<keyword evidence="6 11" id="KW-0566">Pantothenate biosynthesis</keyword>
<proteinExistence type="inferred from homology"/>
<evidence type="ECO:0000256" key="2">
    <source>
        <dbReference type="ARBA" id="ARBA00004994"/>
    </source>
</evidence>
<dbReference type="Gene3D" id="3.40.50.720">
    <property type="entry name" value="NAD(P)-binding Rossmann-like Domain"/>
    <property type="match status" value="1"/>
</dbReference>
<feature type="domain" description="Ketopantoate reductase N-terminal" evidence="12">
    <location>
        <begin position="3"/>
        <end position="138"/>
    </location>
</feature>
<evidence type="ECO:0000256" key="5">
    <source>
        <dbReference type="ARBA" id="ARBA00019465"/>
    </source>
</evidence>
<evidence type="ECO:0000313" key="15">
    <source>
        <dbReference type="Proteomes" id="UP000752012"/>
    </source>
</evidence>
<dbReference type="AlphaFoldDB" id="A0A969TTZ8"/>
<evidence type="ECO:0000256" key="7">
    <source>
        <dbReference type="ARBA" id="ARBA00022857"/>
    </source>
</evidence>
<feature type="domain" description="Ketopantoate reductase C-terminal" evidence="13">
    <location>
        <begin position="161"/>
        <end position="277"/>
    </location>
</feature>
<evidence type="ECO:0000259" key="12">
    <source>
        <dbReference type="Pfam" id="PF02558"/>
    </source>
</evidence>
<gene>
    <name evidence="14" type="ORF">HCN83_02500</name>
</gene>
<reference evidence="14 15" key="1">
    <citation type="submission" date="2020-03" db="EMBL/GenBank/DDBJ databases">
        <title>Assessment of the enzymatic potential of alkaline-tolerant lipase obtained from Bacillus luteus H11 (technogenic soil) for the bioremediation of saline soils contaminated with petroleum substances.</title>
        <authorList>
            <person name="Kalwasinska A."/>
        </authorList>
    </citation>
    <scope>NUCLEOTIDE SEQUENCE [LARGE SCALE GENOMIC DNA]</scope>
    <source>
        <strain evidence="14 15">H11</strain>
    </source>
</reference>
<dbReference type="SUPFAM" id="SSF48179">
    <property type="entry name" value="6-phosphogluconate dehydrogenase C-terminal domain-like"/>
    <property type="match status" value="1"/>
</dbReference>
<dbReference type="InterPro" id="IPR008927">
    <property type="entry name" value="6-PGluconate_DH-like_C_sf"/>
</dbReference>
<dbReference type="InterPro" id="IPR003710">
    <property type="entry name" value="ApbA"/>
</dbReference>
<dbReference type="InterPro" id="IPR036291">
    <property type="entry name" value="NAD(P)-bd_dom_sf"/>
</dbReference>
<dbReference type="EC" id="1.1.1.169" evidence="4 11"/>
<comment type="caution">
    <text evidence="14">The sequence shown here is derived from an EMBL/GenBank/DDBJ whole genome shotgun (WGS) entry which is preliminary data.</text>
</comment>
<dbReference type="NCBIfam" id="TIGR00745">
    <property type="entry name" value="apbA_panE"/>
    <property type="match status" value="1"/>
</dbReference>
<dbReference type="RefSeq" id="WP_168004739.1">
    <property type="nucleotide sequence ID" value="NZ_JAATHJ010000002.1"/>
</dbReference>
<dbReference type="Proteomes" id="UP000752012">
    <property type="component" value="Unassembled WGS sequence"/>
</dbReference>
<dbReference type="SUPFAM" id="SSF51735">
    <property type="entry name" value="NAD(P)-binding Rossmann-fold domains"/>
    <property type="match status" value="1"/>
</dbReference>
<evidence type="ECO:0000256" key="10">
    <source>
        <dbReference type="ARBA" id="ARBA00048793"/>
    </source>
</evidence>
<evidence type="ECO:0000256" key="1">
    <source>
        <dbReference type="ARBA" id="ARBA00002919"/>
    </source>
</evidence>
<evidence type="ECO:0000256" key="4">
    <source>
        <dbReference type="ARBA" id="ARBA00013014"/>
    </source>
</evidence>
<dbReference type="GO" id="GO:0005737">
    <property type="term" value="C:cytoplasm"/>
    <property type="evidence" value="ECO:0007669"/>
    <property type="project" value="TreeGrafter"/>
</dbReference>
<dbReference type="Pfam" id="PF02558">
    <property type="entry name" value="ApbA"/>
    <property type="match status" value="1"/>
</dbReference>
<evidence type="ECO:0000256" key="8">
    <source>
        <dbReference type="ARBA" id="ARBA00023002"/>
    </source>
</evidence>
<evidence type="ECO:0000256" key="6">
    <source>
        <dbReference type="ARBA" id="ARBA00022655"/>
    </source>
</evidence>
<dbReference type="InterPro" id="IPR013752">
    <property type="entry name" value="KPA_reductase"/>
</dbReference>
<comment type="function">
    <text evidence="1 11">Catalyzes the NADPH-dependent reduction of ketopantoate into pantoic acid.</text>
</comment>